<keyword evidence="2" id="KW-1185">Reference proteome</keyword>
<dbReference type="AlphaFoldDB" id="A0A2W2FHJ6"/>
<evidence type="ECO:0000313" key="2">
    <source>
        <dbReference type="Proteomes" id="UP000248924"/>
    </source>
</evidence>
<comment type="caution">
    <text evidence="1">The sequence shown here is derived from an EMBL/GenBank/DDBJ whole genome shotgun (WGS) entry which is preliminary data.</text>
</comment>
<dbReference type="OrthoDB" id="255603at2"/>
<organism evidence="1 2">
    <name type="scientific">Micromonospora craterilacus</name>
    <dbReference type="NCBI Taxonomy" id="1655439"/>
    <lineage>
        <taxon>Bacteria</taxon>
        <taxon>Bacillati</taxon>
        <taxon>Actinomycetota</taxon>
        <taxon>Actinomycetes</taxon>
        <taxon>Micromonosporales</taxon>
        <taxon>Micromonosporaceae</taxon>
        <taxon>Micromonospora</taxon>
    </lineage>
</organism>
<proteinExistence type="predicted"/>
<reference evidence="1 2" key="1">
    <citation type="submission" date="2018-01" db="EMBL/GenBank/DDBJ databases">
        <title>Draft genome sequence of Jishengella sp. NA12.</title>
        <authorList>
            <person name="Sahin N."/>
            <person name="Ay H."/>
            <person name="Saygin H."/>
        </authorList>
    </citation>
    <scope>NUCLEOTIDE SEQUENCE [LARGE SCALE GENOMIC DNA]</scope>
    <source>
        <strain evidence="1 2">NA12</strain>
    </source>
</reference>
<dbReference type="EMBL" id="POTY01000033">
    <property type="protein sequence ID" value="PZG21157.1"/>
    <property type="molecule type" value="Genomic_DNA"/>
</dbReference>
<dbReference type="Proteomes" id="UP000248924">
    <property type="component" value="Unassembled WGS sequence"/>
</dbReference>
<gene>
    <name evidence="1" type="ORF">C1I95_08040</name>
</gene>
<name>A0A2W2FHJ6_9ACTN</name>
<accession>A0A2W2FHJ6</accession>
<dbReference type="SUPFAM" id="SSF54909">
    <property type="entry name" value="Dimeric alpha+beta barrel"/>
    <property type="match status" value="1"/>
</dbReference>
<evidence type="ECO:0000313" key="1">
    <source>
        <dbReference type="EMBL" id="PZG21157.1"/>
    </source>
</evidence>
<dbReference type="InterPro" id="IPR011008">
    <property type="entry name" value="Dimeric_a/b-barrel"/>
</dbReference>
<dbReference type="RefSeq" id="WP_111213148.1">
    <property type="nucleotide sequence ID" value="NZ_POTY01000033.1"/>
</dbReference>
<protein>
    <recommendedName>
        <fullName evidence="3">ABM domain-containing protein</fullName>
    </recommendedName>
</protein>
<evidence type="ECO:0008006" key="3">
    <source>
        <dbReference type="Google" id="ProtNLM"/>
    </source>
</evidence>
<sequence length="96" mass="10362">MSVITLTQFTIEPGVAGALRTRHTELVAAIRSATPGLVEARLGSVDEQTWVGIWRWDCAEHLQAARRIAPDLPETAAAFSLARAITADDVAVVDEH</sequence>